<evidence type="ECO:0000313" key="5">
    <source>
        <dbReference type="EMBL" id="CAD7092980.1"/>
    </source>
</evidence>
<protein>
    <recommendedName>
        <fullName evidence="2">Galectin</fullName>
    </recommendedName>
</protein>
<evidence type="ECO:0000256" key="3">
    <source>
        <dbReference type="SAM" id="MobiDB-lite"/>
    </source>
</evidence>
<evidence type="ECO:0000256" key="1">
    <source>
        <dbReference type="ARBA" id="ARBA00022734"/>
    </source>
</evidence>
<dbReference type="InterPro" id="IPR013320">
    <property type="entry name" value="ConA-like_dom_sf"/>
</dbReference>
<dbReference type="GO" id="GO:0030246">
    <property type="term" value="F:carbohydrate binding"/>
    <property type="evidence" value="ECO:0007669"/>
    <property type="project" value="UniProtKB-UniRule"/>
</dbReference>
<keyword evidence="1 2" id="KW-0430">Lectin</keyword>
<name>A0A7R8V7K0_HERIL</name>
<sequence>MLQSPKNPRKKSNSRVERKPNDSDIPEPCPFSDASFPTLRIPAFLGNLMRPVKVWDMIIIEGKVPINATSMTISLETTKNPAETVPFQFTVKFLEQTISCNAKISGEWGVEETLNRTSGKGKKMLLKRGKRFTFTLLMTQEDFLISINKKSAGCYPYRSKLKLVRTVRVSGDVYRVLRVDHRSIFPSPWPKYITPAMISFDAPERLVIGWVIVFGGIMYAKKGHSFDIRLFEMGTQRIRLLMRLDKGRISYYENCSAFGYDLSLSHETIQESNPLEHMKPFRIAIALAAEGFRIAINGELQTSYPYFSRVRAVSGLKLLEQAARVSVFSVDYVKLDNERCLGFAVLSKWNFCLT</sequence>
<dbReference type="InterPro" id="IPR044156">
    <property type="entry name" value="Galectin-like"/>
</dbReference>
<dbReference type="CDD" id="cd00070">
    <property type="entry name" value="GLECT"/>
    <property type="match status" value="1"/>
</dbReference>
<feature type="domain" description="Galectin" evidence="4">
    <location>
        <begin position="198"/>
        <end position="333"/>
    </location>
</feature>
<evidence type="ECO:0000313" key="6">
    <source>
        <dbReference type="Proteomes" id="UP000594454"/>
    </source>
</evidence>
<dbReference type="SUPFAM" id="SSF49899">
    <property type="entry name" value="Concanavalin A-like lectins/glucanases"/>
    <property type="match status" value="2"/>
</dbReference>
<dbReference type="PANTHER" id="PTHR11346">
    <property type="entry name" value="GALECTIN"/>
    <property type="match status" value="1"/>
</dbReference>
<dbReference type="SMART" id="SM00908">
    <property type="entry name" value="Gal-bind_lectin"/>
    <property type="match status" value="1"/>
</dbReference>
<dbReference type="Proteomes" id="UP000594454">
    <property type="component" value="Chromosome 6"/>
</dbReference>
<keyword evidence="6" id="KW-1185">Reference proteome</keyword>
<dbReference type="EMBL" id="LR899014">
    <property type="protein sequence ID" value="CAD7092980.1"/>
    <property type="molecule type" value="Genomic_DNA"/>
</dbReference>
<gene>
    <name evidence="5" type="ORF">HERILL_LOCUS15298</name>
</gene>
<accession>A0A7R8V7K0</accession>
<reference evidence="5 6" key="1">
    <citation type="submission" date="2020-11" db="EMBL/GenBank/DDBJ databases">
        <authorList>
            <person name="Wallbank WR R."/>
            <person name="Pardo Diaz C."/>
            <person name="Kozak K."/>
            <person name="Martin S."/>
            <person name="Jiggins C."/>
            <person name="Moest M."/>
            <person name="Warren A I."/>
            <person name="Generalovic N T."/>
            <person name="Byers J.R.P. K."/>
            <person name="Montejo-Kovacevich G."/>
            <person name="Yen C E."/>
        </authorList>
    </citation>
    <scope>NUCLEOTIDE SEQUENCE [LARGE SCALE GENOMIC DNA]</scope>
</reference>
<dbReference type="PROSITE" id="PS51304">
    <property type="entry name" value="GALECTIN"/>
    <property type="match status" value="2"/>
</dbReference>
<dbReference type="PANTHER" id="PTHR11346:SF147">
    <property type="entry name" value="GALECTIN"/>
    <property type="match status" value="1"/>
</dbReference>
<dbReference type="OrthoDB" id="6251307at2759"/>
<dbReference type="InterPro" id="IPR001079">
    <property type="entry name" value="Galectin_CRD"/>
</dbReference>
<dbReference type="Pfam" id="PF00337">
    <property type="entry name" value="Gal-bind_lectin"/>
    <property type="match status" value="2"/>
</dbReference>
<feature type="domain" description="Galectin" evidence="4">
    <location>
        <begin position="44"/>
        <end position="182"/>
    </location>
</feature>
<dbReference type="AlphaFoldDB" id="A0A7R8V7K0"/>
<proteinExistence type="predicted"/>
<organism evidence="5 6">
    <name type="scientific">Hermetia illucens</name>
    <name type="common">Black soldier fly</name>
    <dbReference type="NCBI Taxonomy" id="343691"/>
    <lineage>
        <taxon>Eukaryota</taxon>
        <taxon>Metazoa</taxon>
        <taxon>Ecdysozoa</taxon>
        <taxon>Arthropoda</taxon>
        <taxon>Hexapoda</taxon>
        <taxon>Insecta</taxon>
        <taxon>Pterygota</taxon>
        <taxon>Neoptera</taxon>
        <taxon>Endopterygota</taxon>
        <taxon>Diptera</taxon>
        <taxon>Brachycera</taxon>
        <taxon>Stratiomyomorpha</taxon>
        <taxon>Stratiomyidae</taxon>
        <taxon>Hermetiinae</taxon>
        <taxon>Hermetia</taxon>
    </lineage>
</organism>
<dbReference type="Gene3D" id="2.60.120.200">
    <property type="match status" value="2"/>
</dbReference>
<evidence type="ECO:0000259" key="4">
    <source>
        <dbReference type="PROSITE" id="PS51304"/>
    </source>
</evidence>
<evidence type="ECO:0000256" key="2">
    <source>
        <dbReference type="RuleBase" id="RU102079"/>
    </source>
</evidence>
<feature type="region of interest" description="Disordered" evidence="3">
    <location>
        <begin position="1"/>
        <end position="29"/>
    </location>
</feature>
<dbReference type="InParanoid" id="A0A7R8V7K0"/>
<dbReference type="SMART" id="SM00276">
    <property type="entry name" value="GLECT"/>
    <property type="match status" value="1"/>
</dbReference>